<keyword evidence="3" id="KW-1185">Reference proteome</keyword>
<proteinExistence type="predicted"/>
<organism evidence="2 3">
    <name type="scientific">Prunus yedoensis var. nudiflora</name>
    <dbReference type="NCBI Taxonomy" id="2094558"/>
    <lineage>
        <taxon>Eukaryota</taxon>
        <taxon>Viridiplantae</taxon>
        <taxon>Streptophyta</taxon>
        <taxon>Embryophyta</taxon>
        <taxon>Tracheophyta</taxon>
        <taxon>Spermatophyta</taxon>
        <taxon>Magnoliopsida</taxon>
        <taxon>eudicotyledons</taxon>
        <taxon>Gunneridae</taxon>
        <taxon>Pentapetalae</taxon>
        <taxon>rosids</taxon>
        <taxon>fabids</taxon>
        <taxon>Rosales</taxon>
        <taxon>Rosaceae</taxon>
        <taxon>Amygdaloideae</taxon>
        <taxon>Amygdaleae</taxon>
        <taxon>Prunus</taxon>
    </lineage>
</organism>
<name>A0A314YHL6_PRUYE</name>
<gene>
    <name evidence="2" type="ORF">Pyn_04120</name>
</gene>
<evidence type="ECO:0000313" key="3">
    <source>
        <dbReference type="Proteomes" id="UP000250321"/>
    </source>
</evidence>
<dbReference type="EMBL" id="PJQY01001212">
    <property type="protein sequence ID" value="PQQ04631.1"/>
    <property type="molecule type" value="Genomic_DNA"/>
</dbReference>
<dbReference type="Proteomes" id="UP000250321">
    <property type="component" value="Unassembled WGS sequence"/>
</dbReference>
<evidence type="ECO:0000256" key="1">
    <source>
        <dbReference type="SAM" id="MobiDB-lite"/>
    </source>
</evidence>
<sequence length="72" mass="7922">MTIQTPQLVATHVGLVPTSPPKPRYHLGKHERLLISHIDDKTSPDNEEFTASRDSALVLSEATHKPPKPSSD</sequence>
<comment type="caution">
    <text evidence="2">The sequence shown here is derived from an EMBL/GenBank/DDBJ whole genome shotgun (WGS) entry which is preliminary data.</text>
</comment>
<evidence type="ECO:0000313" key="2">
    <source>
        <dbReference type="EMBL" id="PQQ04631.1"/>
    </source>
</evidence>
<dbReference type="AlphaFoldDB" id="A0A314YHL6"/>
<feature type="region of interest" description="Disordered" evidence="1">
    <location>
        <begin position="39"/>
        <end position="72"/>
    </location>
</feature>
<reference evidence="2 3" key="1">
    <citation type="submission" date="2018-02" db="EMBL/GenBank/DDBJ databases">
        <title>Draft genome of wild Prunus yedoensis var. nudiflora.</title>
        <authorList>
            <person name="Baek S."/>
            <person name="Kim J.-H."/>
            <person name="Choi K."/>
            <person name="Kim G.-B."/>
            <person name="Cho A."/>
            <person name="Jang H."/>
            <person name="Shin C.-H."/>
            <person name="Yu H.-J."/>
            <person name="Mun J.-H."/>
        </authorList>
    </citation>
    <scope>NUCLEOTIDE SEQUENCE [LARGE SCALE GENOMIC DNA]</scope>
    <source>
        <strain evidence="3">cv. Jeju island</strain>
        <tissue evidence="2">Leaf</tissue>
    </source>
</reference>
<protein>
    <submittedName>
        <fullName evidence="2">Uncharacterized protein</fullName>
    </submittedName>
</protein>
<accession>A0A314YHL6</accession>